<keyword evidence="3" id="KW-0808">Transferase</keyword>
<evidence type="ECO:0000259" key="1">
    <source>
        <dbReference type="Pfam" id="PF13649"/>
    </source>
</evidence>
<dbReference type="RefSeq" id="WP_340293203.1">
    <property type="nucleotide sequence ID" value="NZ_JBBJUP010000017.1"/>
</dbReference>
<proteinExistence type="predicted"/>
<dbReference type="Proteomes" id="UP001364211">
    <property type="component" value="Unassembled WGS sequence"/>
</dbReference>
<evidence type="ECO:0000313" key="4">
    <source>
        <dbReference type="Proteomes" id="UP001364211"/>
    </source>
</evidence>
<feature type="domain" description="Methyltransferase" evidence="1">
    <location>
        <begin position="101"/>
        <end position="161"/>
    </location>
</feature>
<dbReference type="Pfam" id="PF13649">
    <property type="entry name" value="Methyltransf_25"/>
    <property type="match status" value="1"/>
</dbReference>
<evidence type="ECO:0000259" key="2">
    <source>
        <dbReference type="Pfam" id="PF18096"/>
    </source>
</evidence>
<accession>A0ABU8TB80</accession>
<dbReference type="Gene3D" id="3.40.50.150">
    <property type="entry name" value="Vaccinia Virus protein VP39"/>
    <property type="match status" value="1"/>
</dbReference>
<protein>
    <submittedName>
        <fullName evidence="3">Methyltransferase domain-containing protein</fullName>
    </submittedName>
</protein>
<dbReference type="PANTHER" id="PTHR14741:SF32">
    <property type="entry name" value="TRIMETHYLGUANOSINE SYNTHASE"/>
    <property type="match status" value="1"/>
</dbReference>
<dbReference type="GO" id="GO:0032259">
    <property type="term" value="P:methylation"/>
    <property type="evidence" value="ECO:0007669"/>
    <property type="project" value="UniProtKB-KW"/>
</dbReference>
<dbReference type="InterPro" id="IPR041497">
    <property type="entry name" value="Thump-like"/>
</dbReference>
<dbReference type="CDD" id="cd02440">
    <property type="entry name" value="AdoMet_MTases"/>
    <property type="match status" value="1"/>
</dbReference>
<sequence>MDDDPIARLERLAGPEGTALLDRLAAADRSGDAALRLGTALRREHDAGLVADAMTQAGLRDRAARKFTRARDMWFTRDGLEQASSEPVARHRAARYAGRTVVDLCCGIGGDLLALAGTGRSVTGVDLDPVHLWMAARNAAVHGGTARTVRSDVREADLEAADGVFVDPARRGAGGRMRTGESEPPLDWCVALAGRVGAVGVKAAPGIDHDTVPPDWEIEFLATARELKEACAWSPELAGARTRATVLDDDGVHSLHGDPDPADGDTGVPVGEPGAWLLDPNPAVTRAGLVSVLAGATGTRRIDPRIAFLTADDRPPPTPFARPLRVLDSRPWDQRRLPRLLRDLDVGAVDVRRRGLAGDVDALARTLRGRGSRRATVVMTRAGDRPWGLVCVDP</sequence>
<dbReference type="InterPro" id="IPR029063">
    <property type="entry name" value="SAM-dependent_MTases_sf"/>
</dbReference>
<dbReference type="PANTHER" id="PTHR14741">
    <property type="entry name" value="S-ADENOSYLMETHIONINE-DEPENDENT METHYLTRANSFERASE RELATED"/>
    <property type="match status" value="1"/>
</dbReference>
<name>A0ABU8TB80_9PSEU</name>
<evidence type="ECO:0000313" key="3">
    <source>
        <dbReference type="EMBL" id="MEJ8281214.1"/>
    </source>
</evidence>
<dbReference type="GO" id="GO:0008168">
    <property type="term" value="F:methyltransferase activity"/>
    <property type="evidence" value="ECO:0007669"/>
    <property type="project" value="UniProtKB-KW"/>
</dbReference>
<feature type="domain" description="THUMP-like" evidence="2">
    <location>
        <begin position="321"/>
        <end position="391"/>
    </location>
</feature>
<keyword evidence="4" id="KW-1185">Reference proteome</keyword>
<comment type="caution">
    <text evidence="3">The sequence shown here is derived from an EMBL/GenBank/DDBJ whole genome shotgun (WGS) entry which is preliminary data.</text>
</comment>
<dbReference type="SUPFAM" id="SSF53335">
    <property type="entry name" value="S-adenosyl-L-methionine-dependent methyltransferases"/>
    <property type="match status" value="1"/>
</dbReference>
<dbReference type="EMBL" id="JBBJUP010000017">
    <property type="protein sequence ID" value="MEJ8281214.1"/>
    <property type="molecule type" value="Genomic_DNA"/>
</dbReference>
<reference evidence="3 4" key="1">
    <citation type="submission" date="2024-03" db="EMBL/GenBank/DDBJ databases">
        <title>Draft genome sequence of Pseudonocardia sp. DW16-2.</title>
        <authorList>
            <person name="Duangmal K."/>
        </authorList>
    </citation>
    <scope>NUCLEOTIDE SEQUENCE [LARGE SCALE GENOMIC DNA]</scope>
    <source>
        <strain evidence="3 4">DW16-2</strain>
    </source>
</reference>
<keyword evidence="3" id="KW-0489">Methyltransferase</keyword>
<gene>
    <name evidence="3" type="ORF">WJX68_19895</name>
</gene>
<organism evidence="3 4">
    <name type="scientific">Pseudonocardia spirodelae</name>
    <dbReference type="NCBI Taxonomy" id="3133431"/>
    <lineage>
        <taxon>Bacteria</taxon>
        <taxon>Bacillati</taxon>
        <taxon>Actinomycetota</taxon>
        <taxon>Actinomycetes</taxon>
        <taxon>Pseudonocardiales</taxon>
        <taxon>Pseudonocardiaceae</taxon>
        <taxon>Pseudonocardia</taxon>
    </lineage>
</organism>
<dbReference type="InterPro" id="IPR041698">
    <property type="entry name" value="Methyltransf_25"/>
</dbReference>
<dbReference type="Pfam" id="PF18096">
    <property type="entry name" value="Thump_like"/>
    <property type="match status" value="1"/>
</dbReference>